<comment type="catalytic activity">
    <reaction evidence="1">
        <text>ATP + protein L-histidine = ADP + protein N-phospho-L-histidine.</text>
        <dbReference type="EC" id="2.7.13.3"/>
    </reaction>
</comment>
<feature type="transmembrane region" description="Helical" evidence="7">
    <location>
        <begin position="147"/>
        <end position="166"/>
    </location>
</feature>
<dbReference type="EMBL" id="BLXY01000002">
    <property type="protein sequence ID" value="GFO63467.1"/>
    <property type="molecule type" value="Genomic_DNA"/>
</dbReference>
<feature type="transmembrane region" description="Helical" evidence="7">
    <location>
        <begin position="80"/>
        <end position="99"/>
    </location>
</feature>
<evidence type="ECO:0000256" key="5">
    <source>
        <dbReference type="ARBA" id="ARBA00022777"/>
    </source>
</evidence>
<feature type="domain" description="Histidine kinase" evidence="8">
    <location>
        <begin position="602"/>
        <end position="812"/>
    </location>
</feature>
<dbReference type="Pfam" id="PF08447">
    <property type="entry name" value="PAS_3"/>
    <property type="match status" value="1"/>
</dbReference>
<evidence type="ECO:0000256" key="4">
    <source>
        <dbReference type="ARBA" id="ARBA00022679"/>
    </source>
</evidence>
<evidence type="ECO:0000313" key="13">
    <source>
        <dbReference type="Proteomes" id="UP000568888"/>
    </source>
</evidence>
<feature type="domain" description="PAC" evidence="10">
    <location>
        <begin position="372"/>
        <end position="425"/>
    </location>
</feature>
<dbReference type="Proteomes" id="UP000568888">
    <property type="component" value="Unassembled WGS sequence"/>
</dbReference>
<dbReference type="SMART" id="SM00091">
    <property type="entry name" value="PAS"/>
    <property type="match status" value="2"/>
</dbReference>
<dbReference type="PROSITE" id="PS50113">
    <property type="entry name" value="PAC"/>
    <property type="match status" value="2"/>
</dbReference>
<dbReference type="Gene3D" id="1.10.287.130">
    <property type="match status" value="1"/>
</dbReference>
<dbReference type="InterPro" id="IPR036097">
    <property type="entry name" value="HisK_dim/P_sf"/>
</dbReference>
<dbReference type="InterPro" id="IPR013655">
    <property type="entry name" value="PAS_fold_3"/>
</dbReference>
<dbReference type="Gene3D" id="3.30.565.10">
    <property type="entry name" value="Histidine kinase-like ATPase, C-terminal domain"/>
    <property type="match status" value="1"/>
</dbReference>
<dbReference type="CDD" id="cd00082">
    <property type="entry name" value="HisKA"/>
    <property type="match status" value="1"/>
</dbReference>
<feature type="domain" description="PAS" evidence="9">
    <location>
        <begin position="419"/>
        <end position="461"/>
    </location>
</feature>
<dbReference type="InterPro" id="IPR003594">
    <property type="entry name" value="HATPase_dom"/>
</dbReference>
<evidence type="ECO:0000313" key="11">
    <source>
        <dbReference type="EMBL" id="GFO63467.1"/>
    </source>
</evidence>
<dbReference type="Proteomes" id="UP000831485">
    <property type="component" value="Chromosome"/>
</dbReference>
<keyword evidence="3" id="KW-0597">Phosphoprotein</keyword>
<feature type="transmembrane region" description="Helical" evidence="7">
    <location>
        <begin position="245"/>
        <end position="266"/>
    </location>
</feature>
<organism evidence="11 13">
    <name type="scientific">Geomonas paludis</name>
    <dbReference type="NCBI Taxonomy" id="2740185"/>
    <lineage>
        <taxon>Bacteria</taxon>
        <taxon>Pseudomonadati</taxon>
        <taxon>Thermodesulfobacteriota</taxon>
        <taxon>Desulfuromonadia</taxon>
        <taxon>Geobacterales</taxon>
        <taxon>Geobacteraceae</taxon>
        <taxon>Geomonas</taxon>
    </lineage>
</organism>
<feature type="domain" description="PAC" evidence="10">
    <location>
        <begin position="494"/>
        <end position="543"/>
    </location>
</feature>
<dbReference type="InterPro" id="IPR000700">
    <property type="entry name" value="PAS-assoc_C"/>
</dbReference>
<evidence type="ECO:0000256" key="1">
    <source>
        <dbReference type="ARBA" id="ARBA00000085"/>
    </source>
</evidence>
<keyword evidence="6" id="KW-0175">Coiled coil</keyword>
<dbReference type="PANTHER" id="PTHR43304">
    <property type="entry name" value="PHYTOCHROME-LIKE PROTEIN CPH1"/>
    <property type="match status" value="1"/>
</dbReference>
<keyword evidence="14" id="KW-1185">Reference proteome</keyword>
<keyword evidence="7" id="KW-0472">Membrane</keyword>
<dbReference type="SUPFAM" id="SSF55874">
    <property type="entry name" value="ATPase domain of HSP90 chaperone/DNA topoisomerase II/histidine kinase"/>
    <property type="match status" value="1"/>
</dbReference>
<feature type="domain" description="PAS" evidence="9">
    <location>
        <begin position="296"/>
        <end position="367"/>
    </location>
</feature>
<dbReference type="SMART" id="SM00388">
    <property type="entry name" value="HisKA"/>
    <property type="match status" value="1"/>
</dbReference>
<dbReference type="PROSITE" id="PS50109">
    <property type="entry name" value="HIS_KIN"/>
    <property type="match status" value="1"/>
</dbReference>
<evidence type="ECO:0000259" key="8">
    <source>
        <dbReference type="PROSITE" id="PS50109"/>
    </source>
</evidence>
<dbReference type="PRINTS" id="PR00344">
    <property type="entry name" value="BCTRLSENSOR"/>
</dbReference>
<dbReference type="Pfam" id="PF13426">
    <property type="entry name" value="PAS_9"/>
    <property type="match status" value="1"/>
</dbReference>
<dbReference type="InterPro" id="IPR001610">
    <property type="entry name" value="PAC"/>
</dbReference>
<sequence>MNFRSRIFIRPDRPLYAVIVVVAALLGLLNVVVYLFTPATRYEVVSWYLPTVHTFVALCSFCVAFLALGRHQVLRYPAPFWIGIAYLAHSIFSIFRLLVFPTLPGNRGIIETLPSVSPWLVNLQMTTLAACIIAAPHSPVPRDRRSAWILAVTAVGAVILAAIAVVTLDYALPVMVIAGRFTEAEVALLLFLAAMLFAGAVSATATYLDTGDRLFAYTAFSQLAATSSVTMNALGANWFNLPFYLGRNIVVLGALVMLFGLLSDYVELARMEQEKSQELAKRSEELAHSEEKLRYNEATLQMAINATGLGTFEFEPQTGKVTWSEQAKKNFGLAPEAAESYELFTSSLHPEDRAQAQEALKKALQPDGDGSYRAEYRAIGIQDGKERWLMARGQVFFDRTGAPTRVIGATLDITEPKKAEARLRRIFDSGMIGLIYWNMRGDILDANDAFLQMLGRSRAELEAGTIKWSDLTPPEFDALDQHALDELRATGLDTPYEKEFLRSDGTRVPILIGAATLPEAPEEGVGFVLDITERKRAEEEVRQARNSLEIRVQERTEELKRALQHLRSETEERVRAVEELRVREQMLMQQNRLAAMGEMLVNISHQWRQPLNVLGLILQNLARSYERGTLSVEVVRKSVSRGTELIEHMSKTIEDFSAYLNPDKTKLSFDVGDVIANAVSMVRESLQGVAVTVHAPAEPVFADGYRNEYAQVVINILVNARDALREKRISDAEIAISINSDGDKSVVTISDNGGGIAADVLDRIFDPYFTTKDPGKGTGIGLFMSKSIIEKSMGGKLTARNTDRGAEFTIEV</sequence>
<dbReference type="InterPro" id="IPR003661">
    <property type="entry name" value="HisK_dim/P_dom"/>
</dbReference>
<dbReference type="GO" id="GO:0000155">
    <property type="term" value="F:phosphorelay sensor kinase activity"/>
    <property type="evidence" value="ECO:0007669"/>
    <property type="project" value="InterPro"/>
</dbReference>
<dbReference type="CDD" id="cd00130">
    <property type="entry name" value="PAS"/>
    <property type="match status" value="2"/>
</dbReference>
<dbReference type="InterPro" id="IPR000014">
    <property type="entry name" value="PAS"/>
</dbReference>
<name>A0A6V8MUS6_9BACT</name>
<keyword evidence="7" id="KW-0812">Transmembrane</keyword>
<dbReference type="Gene3D" id="2.10.70.100">
    <property type="match status" value="1"/>
</dbReference>
<evidence type="ECO:0000313" key="14">
    <source>
        <dbReference type="Proteomes" id="UP000831485"/>
    </source>
</evidence>
<keyword evidence="4" id="KW-0808">Transferase</keyword>
<dbReference type="SUPFAM" id="SSF55785">
    <property type="entry name" value="PYP-like sensor domain (PAS domain)"/>
    <property type="match status" value="2"/>
</dbReference>
<evidence type="ECO:0000256" key="6">
    <source>
        <dbReference type="SAM" id="Coils"/>
    </source>
</evidence>
<dbReference type="SMART" id="SM00387">
    <property type="entry name" value="HATPase_c"/>
    <property type="match status" value="1"/>
</dbReference>
<dbReference type="SMART" id="SM00086">
    <property type="entry name" value="PAC"/>
    <property type="match status" value="2"/>
</dbReference>
<evidence type="ECO:0000259" key="9">
    <source>
        <dbReference type="PROSITE" id="PS50112"/>
    </source>
</evidence>
<reference evidence="11" key="2">
    <citation type="journal article" date="2021" name="Int. J. Syst. Evol. Microbiol.">
        <title>Geomonas silvestris sp. nov., Geomonas paludis sp. nov. and Geomonas limicola sp. nov., isolated from terrestrial environments, and emended description of the genus Geomonas.</title>
        <authorList>
            <person name="Itoh H."/>
            <person name="Xu Z."/>
            <person name="Masuda Y."/>
            <person name="Ushijima N."/>
            <person name="Hayakawa C."/>
            <person name="Shiratori Y."/>
            <person name="Senoo K."/>
        </authorList>
    </citation>
    <scope>NUCLEOTIDE SEQUENCE</scope>
    <source>
        <strain evidence="11">Red736</strain>
    </source>
</reference>
<dbReference type="EC" id="2.7.13.3" evidence="2"/>
<gene>
    <name evidence="11" type="ORF">GMPD_13860</name>
    <name evidence="12" type="ORF">M1B72_09945</name>
</gene>
<dbReference type="InterPro" id="IPR035965">
    <property type="entry name" value="PAS-like_dom_sf"/>
</dbReference>
<evidence type="ECO:0000256" key="3">
    <source>
        <dbReference type="ARBA" id="ARBA00022553"/>
    </source>
</evidence>
<dbReference type="SUPFAM" id="SSF47384">
    <property type="entry name" value="Homodimeric domain of signal transducing histidine kinase"/>
    <property type="match status" value="1"/>
</dbReference>
<protein>
    <recommendedName>
        <fullName evidence="2">histidine kinase</fullName>
        <ecNumber evidence="2">2.7.13.3</ecNumber>
    </recommendedName>
</protein>
<dbReference type="InterPro" id="IPR036890">
    <property type="entry name" value="HATPase_C_sf"/>
</dbReference>
<evidence type="ECO:0000259" key="10">
    <source>
        <dbReference type="PROSITE" id="PS50113"/>
    </source>
</evidence>
<evidence type="ECO:0000313" key="12">
    <source>
        <dbReference type="EMBL" id="UPU38008.1"/>
    </source>
</evidence>
<reference evidence="13" key="1">
    <citation type="submission" date="2020-06" db="EMBL/GenBank/DDBJ databases">
        <title>Draft genomic sequecing of Geomonas sp. Red736.</title>
        <authorList>
            <person name="Itoh H."/>
            <person name="Xu Z.X."/>
            <person name="Ushijima N."/>
            <person name="Masuda Y."/>
            <person name="Shiratori Y."/>
            <person name="Senoo K."/>
        </authorList>
    </citation>
    <scope>NUCLEOTIDE SEQUENCE [LARGE SCALE GENOMIC DNA]</scope>
    <source>
        <strain evidence="13">Red736</strain>
    </source>
</reference>
<dbReference type="Gene3D" id="3.30.450.20">
    <property type="entry name" value="PAS domain"/>
    <property type="match status" value="2"/>
</dbReference>
<dbReference type="PANTHER" id="PTHR43304:SF1">
    <property type="entry name" value="PAC DOMAIN-CONTAINING PROTEIN"/>
    <property type="match status" value="1"/>
</dbReference>
<keyword evidence="5" id="KW-0418">Kinase</keyword>
<dbReference type="InterPro" id="IPR052162">
    <property type="entry name" value="Sensor_kinase/Photoreceptor"/>
</dbReference>
<evidence type="ECO:0000256" key="7">
    <source>
        <dbReference type="SAM" id="Phobius"/>
    </source>
</evidence>
<proteinExistence type="predicted"/>
<reference evidence="12" key="3">
    <citation type="submission" date="2022-04" db="EMBL/GenBank/DDBJ databases">
        <authorList>
            <person name="Liu G."/>
        </authorList>
    </citation>
    <scope>NUCLEOTIDE SEQUENCE</scope>
    <source>
        <strain evidence="12">RG22</strain>
    </source>
</reference>
<feature type="transmembrane region" description="Helical" evidence="7">
    <location>
        <begin position="48"/>
        <end position="68"/>
    </location>
</feature>
<dbReference type="InterPro" id="IPR004358">
    <property type="entry name" value="Sig_transdc_His_kin-like_C"/>
</dbReference>
<feature type="transmembrane region" description="Helical" evidence="7">
    <location>
        <begin position="15"/>
        <end position="36"/>
    </location>
</feature>
<feature type="coiled-coil region" evidence="6">
    <location>
        <begin position="534"/>
        <end position="580"/>
    </location>
</feature>
<dbReference type="RefSeq" id="WP_183346328.1">
    <property type="nucleotide sequence ID" value="NZ_BLXY01000002.1"/>
</dbReference>
<dbReference type="PROSITE" id="PS50112">
    <property type="entry name" value="PAS"/>
    <property type="match status" value="2"/>
</dbReference>
<dbReference type="InterPro" id="IPR005467">
    <property type="entry name" value="His_kinase_dom"/>
</dbReference>
<keyword evidence="7" id="KW-1133">Transmembrane helix</keyword>
<dbReference type="EMBL" id="CP096574">
    <property type="protein sequence ID" value="UPU38008.1"/>
    <property type="molecule type" value="Genomic_DNA"/>
</dbReference>
<dbReference type="Pfam" id="PF02518">
    <property type="entry name" value="HATPase_c"/>
    <property type="match status" value="1"/>
</dbReference>
<dbReference type="NCBIfam" id="TIGR00229">
    <property type="entry name" value="sensory_box"/>
    <property type="match status" value="2"/>
</dbReference>
<feature type="transmembrane region" description="Helical" evidence="7">
    <location>
        <begin position="186"/>
        <end position="208"/>
    </location>
</feature>
<dbReference type="AlphaFoldDB" id="A0A6V8MUS6"/>
<evidence type="ECO:0000256" key="2">
    <source>
        <dbReference type="ARBA" id="ARBA00012438"/>
    </source>
</evidence>
<accession>A0A6V8MUS6</accession>